<reference evidence="1 2" key="1">
    <citation type="submission" date="2018-06" db="EMBL/GenBank/DDBJ databases">
        <authorList>
            <consortium name="Pathogen Informatics"/>
            <person name="Doyle S."/>
        </authorList>
    </citation>
    <scope>NUCLEOTIDE SEQUENCE [LARGE SCALE GENOMIC DNA]</scope>
    <source>
        <strain evidence="1 2">NCTC11179</strain>
    </source>
</reference>
<protein>
    <submittedName>
        <fullName evidence="1">DNA alkylation repair enzyme</fullName>
    </submittedName>
</protein>
<evidence type="ECO:0000313" key="2">
    <source>
        <dbReference type="Proteomes" id="UP000255024"/>
    </source>
</evidence>
<dbReference type="Gene3D" id="1.25.40.290">
    <property type="entry name" value="ARM repeat domains"/>
    <property type="match status" value="1"/>
</dbReference>
<dbReference type="RefSeq" id="WP_115089871.1">
    <property type="nucleotide sequence ID" value="NZ_CP068107.1"/>
</dbReference>
<dbReference type="InterPro" id="IPR014825">
    <property type="entry name" value="DNA_alkylation"/>
</dbReference>
<proteinExistence type="predicted"/>
<dbReference type="InterPro" id="IPR016024">
    <property type="entry name" value="ARM-type_fold"/>
</dbReference>
<accession>A0A378RKK5</accession>
<dbReference type="Proteomes" id="UP000255024">
    <property type="component" value="Unassembled WGS sequence"/>
</dbReference>
<evidence type="ECO:0000313" key="1">
    <source>
        <dbReference type="EMBL" id="STZ26801.1"/>
    </source>
</evidence>
<gene>
    <name evidence="1" type="ORF">NCTC11179_00328</name>
</gene>
<dbReference type="AlphaFoldDB" id="A0A378RKK5"/>
<keyword evidence="2" id="KW-1185">Reference proteome</keyword>
<name>A0A378RKK5_MYROD</name>
<organism evidence="1 2">
    <name type="scientific">Myroides odoratus</name>
    <name type="common">Flavobacterium odoratum</name>
    <dbReference type="NCBI Taxonomy" id="256"/>
    <lineage>
        <taxon>Bacteria</taxon>
        <taxon>Pseudomonadati</taxon>
        <taxon>Bacteroidota</taxon>
        <taxon>Flavobacteriia</taxon>
        <taxon>Flavobacteriales</taxon>
        <taxon>Flavobacteriaceae</taxon>
        <taxon>Myroides</taxon>
    </lineage>
</organism>
<dbReference type="EMBL" id="UGQL01000001">
    <property type="protein sequence ID" value="STZ26801.1"/>
    <property type="molecule type" value="Genomic_DNA"/>
</dbReference>
<dbReference type="SUPFAM" id="SSF48371">
    <property type="entry name" value="ARM repeat"/>
    <property type="match status" value="1"/>
</dbReference>
<dbReference type="Pfam" id="PF08713">
    <property type="entry name" value="DNA_alkylation"/>
    <property type="match status" value="1"/>
</dbReference>
<sequence length="267" mass="29883">MDQIKRKGAKTIQSIPPEILEQLNQGKIETANLVEWLAIDMVELLTTLLKECDKTSYLAPILQALEALKKPTITLKNATIGQTLLAEATKVGDQDLFDFLSQHPADMARCWATYMVGHNADLSPTAQLNAIQVFAADTHFGVRETAWMAVRPTIISNLDLSLELLTPWTLHTDANIRRFATESTRPRGVWCAHIEVLKSTPEMALPILENLRNDPAKYVQDSVGNWLNDASKTQPDFVRNLCETWLVESNTKAMAYIVKKALRTVNS</sequence>